<name>A0ABZ1C9R1_9BACT</name>
<keyword evidence="2 11" id="KW-0813">Transport</keyword>
<dbReference type="SMART" id="SM00965">
    <property type="entry name" value="STN"/>
    <property type="match status" value="1"/>
</dbReference>
<dbReference type="PANTHER" id="PTHR32552">
    <property type="entry name" value="FERRICHROME IRON RECEPTOR-RELATED"/>
    <property type="match status" value="1"/>
</dbReference>
<evidence type="ECO:0000313" key="14">
    <source>
        <dbReference type="EMBL" id="WRQ87324.1"/>
    </source>
</evidence>
<dbReference type="Gene3D" id="3.55.50.30">
    <property type="match status" value="1"/>
</dbReference>
<evidence type="ECO:0000259" key="13">
    <source>
        <dbReference type="SMART" id="SM00965"/>
    </source>
</evidence>
<evidence type="ECO:0000256" key="10">
    <source>
        <dbReference type="ARBA" id="ARBA00023237"/>
    </source>
</evidence>
<keyword evidence="5 11" id="KW-0812">Transmembrane</keyword>
<dbReference type="Proteomes" id="UP000738431">
    <property type="component" value="Chromosome"/>
</dbReference>
<dbReference type="Gene3D" id="2.40.170.20">
    <property type="entry name" value="TonB-dependent receptor, beta-barrel domain"/>
    <property type="match status" value="1"/>
</dbReference>
<dbReference type="Pfam" id="PF07715">
    <property type="entry name" value="Plug"/>
    <property type="match status" value="1"/>
</dbReference>
<evidence type="ECO:0000256" key="2">
    <source>
        <dbReference type="ARBA" id="ARBA00022448"/>
    </source>
</evidence>
<evidence type="ECO:0000256" key="6">
    <source>
        <dbReference type="ARBA" id="ARBA00022729"/>
    </source>
</evidence>
<gene>
    <name evidence="14" type="ORF">K1X11_021125</name>
</gene>
<keyword evidence="6" id="KW-0732">Signal</keyword>
<dbReference type="SUPFAM" id="SSF56935">
    <property type="entry name" value="Porins"/>
    <property type="match status" value="1"/>
</dbReference>
<dbReference type="InterPro" id="IPR012910">
    <property type="entry name" value="Plug_dom"/>
</dbReference>
<keyword evidence="4" id="KW-0410">Iron transport</keyword>
<keyword evidence="15" id="KW-1185">Reference proteome</keyword>
<dbReference type="InterPro" id="IPR000531">
    <property type="entry name" value="Beta-barrel_TonB"/>
</dbReference>
<dbReference type="InterPro" id="IPR037066">
    <property type="entry name" value="Plug_dom_sf"/>
</dbReference>
<keyword evidence="3 11" id="KW-1134">Transmembrane beta strand</keyword>
<keyword evidence="8 12" id="KW-0798">TonB box</keyword>
<proteinExistence type="inferred from homology"/>
<accession>A0ABZ1C9R1</accession>
<evidence type="ECO:0000256" key="12">
    <source>
        <dbReference type="RuleBase" id="RU003357"/>
    </source>
</evidence>
<dbReference type="PROSITE" id="PS52016">
    <property type="entry name" value="TONB_DEPENDENT_REC_3"/>
    <property type="match status" value="1"/>
</dbReference>
<evidence type="ECO:0000256" key="5">
    <source>
        <dbReference type="ARBA" id="ARBA00022692"/>
    </source>
</evidence>
<keyword evidence="4" id="KW-0406">Ion transport</keyword>
<evidence type="ECO:0000256" key="8">
    <source>
        <dbReference type="ARBA" id="ARBA00023077"/>
    </source>
</evidence>
<sequence length="847" mass="92990">MSARGWVAAGALMWLGAIGLRAQPQPQPELAVPAGPVETALRELTEATGVQLIYQVEDLQALTSPGVRGALTTADALAVLLQGTGLEAVQDRQSGAFVIRRRVARERDVARSKQARRAAVDREAAGARTAGLEVFELSPFEVRDRSDVGYRVSNTISATRMAVAGEALPMAVNLYNEEFIADQHPYDLYDVVRWAPGVHQDNVSPQGWARYNMRGYTRAAVQRNGFVAYRFIDTSNVERVEVVKGPASLLYGQINPGGVINYITKRPDVVAAASLDLSIGSDHFSRAVLDLTQPLSEGIGPMYGRVVLMTEDVPRFQVLSSGRKYLVAPSLTWQWGNRGHLTLSYEHFERADDMPTSGVVMRYENRIPTVPYGPLPRDFSYAGEGDYQDFISDALMAELEWRLTDQVSVQAAYLDSSWDMEWRASGQGGTGLLYQSVIDAFYPPEVGLTAADAMYRRNRWEHQWGGERSGRIDLAGDFTLGSVDVRLLLGTKRTFSTHYRGQQANNPTDPTSPLYLKPWDLRDPSTWDREVPFGVEALNLVADTRNGGSGASWHMMGLATFNQDRTRVLGGLSRHELENNPSYNLINGSVSAGSVRAANVPQIGVTHELTEGITAFASASKSFLANGSLLLVENVPSIPARASVGRGSEAGVKLDLWGGRLSGTVSVYRIRANPTDVVRVNTGTAEDGTTLFSDLQGGSQRSQGAEIDLLYSPVEGWQLMFSASWCDAIYEEHPRNPAFNGATLVATPDQTLSLWTKYEPRQGPLRNWLLAGGVNHVGSYSHVALNPFERMPAYTTADLTVGRKLKVWGRPIAASLAVKNVTNERYYASASSWGFPRQWIFSLRTEF</sequence>
<keyword evidence="9 11" id="KW-0472">Membrane</keyword>
<dbReference type="InterPro" id="IPR010917">
    <property type="entry name" value="TonB_rcpt_CS"/>
</dbReference>
<evidence type="ECO:0000256" key="4">
    <source>
        <dbReference type="ARBA" id="ARBA00022496"/>
    </source>
</evidence>
<dbReference type="InterPro" id="IPR011662">
    <property type="entry name" value="Secretin/TonB_short_N"/>
</dbReference>
<dbReference type="RefSeq" id="WP_324726037.1">
    <property type="nucleotide sequence ID" value="NZ_CP139781.1"/>
</dbReference>
<evidence type="ECO:0000313" key="15">
    <source>
        <dbReference type="Proteomes" id="UP000738431"/>
    </source>
</evidence>
<organism evidence="14 15">
    <name type="scientific">Actomonas aquatica</name>
    <dbReference type="NCBI Taxonomy" id="2866162"/>
    <lineage>
        <taxon>Bacteria</taxon>
        <taxon>Pseudomonadati</taxon>
        <taxon>Verrucomicrobiota</taxon>
        <taxon>Opitutia</taxon>
        <taxon>Opitutales</taxon>
        <taxon>Opitutaceae</taxon>
        <taxon>Actomonas</taxon>
    </lineage>
</organism>
<protein>
    <submittedName>
        <fullName evidence="14">TonB-dependent receptor</fullName>
    </submittedName>
</protein>
<feature type="domain" description="Secretin/TonB short N-terminal" evidence="13">
    <location>
        <begin position="50"/>
        <end position="102"/>
    </location>
</feature>
<dbReference type="PANTHER" id="PTHR32552:SF82">
    <property type="entry name" value="FCUA PROTEIN"/>
    <property type="match status" value="1"/>
</dbReference>
<dbReference type="Gene3D" id="2.170.130.10">
    <property type="entry name" value="TonB-dependent receptor, plug domain"/>
    <property type="match status" value="1"/>
</dbReference>
<keyword evidence="7" id="KW-0408">Iron</keyword>
<keyword evidence="14" id="KW-0675">Receptor</keyword>
<evidence type="ECO:0000256" key="7">
    <source>
        <dbReference type="ARBA" id="ARBA00023004"/>
    </source>
</evidence>
<dbReference type="Pfam" id="PF00593">
    <property type="entry name" value="TonB_dep_Rec_b-barrel"/>
    <property type="match status" value="1"/>
</dbReference>
<comment type="subcellular location">
    <subcellularLocation>
        <location evidence="1 11">Cell outer membrane</location>
        <topology evidence="1 11">Multi-pass membrane protein</topology>
    </subcellularLocation>
</comment>
<dbReference type="InterPro" id="IPR036942">
    <property type="entry name" value="Beta-barrel_TonB_sf"/>
</dbReference>
<reference evidence="14 15" key="1">
    <citation type="submission" date="2023-12" db="EMBL/GenBank/DDBJ databases">
        <title>Description of an unclassified Opitutus bacterium of Verrucomicrobiota.</title>
        <authorList>
            <person name="Zhang D.-F."/>
        </authorList>
    </citation>
    <scope>NUCLEOTIDE SEQUENCE [LARGE SCALE GENOMIC DNA]</scope>
    <source>
        <strain evidence="14 15">WL0086</strain>
    </source>
</reference>
<evidence type="ECO:0000256" key="3">
    <source>
        <dbReference type="ARBA" id="ARBA00022452"/>
    </source>
</evidence>
<comment type="similarity">
    <text evidence="11 12">Belongs to the TonB-dependent receptor family.</text>
</comment>
<dbReference type="InterPro" id="IPR039426">
    <property type="entry name" value="TonB-dep_rcpt-like"/>
</dbReference>
<dbReference type="EMBL" id="CP139781">
    <property type="protein sequence ID" value="WRQ87324.1"/>
    <property type="molecule type" value="Genomic_DNA"/>
</dbReference>
<evidence type="ECO:0000256" key="9">
    <source>
        <dbReference type="ARBA" id="ARBA00023136"/>
    </source>
</evidence>
<evidence type="ECO:0000256" key="11">
    <source>
        <dbReference type="PROSITE-ProRule" id="PRU01360"/>
    </source>
</evidence>
<evidence type="ECO:0000256" key="1">
    <source>
        <dbReference type="ARBA" id="ARBA00004571"/>
    </source>
</evidence>
<keyword evidence="10 11" id="KW-0998">Cell outer membrane</keyword>
<dbReference type="PROSITE" id="PS01156">
    <property type="entry name" value="TONB_DEPENDENT_REC_2"/>
    <property type="match status" value="1"/>
</dbReference>